<dbReference type="PANTHER" id="PTHR30472:SF67">
    <property type="entry name" value="PERMEASE OF ABC TRANSPORTER-RELATED"/>
    <property type="match status" value="1"/>
</dbReference>
<dbReference type="InterPro" id="IPR037294">
    <property type="entry name" value="ABC_BtuC-like"/>
</dbReference>
<dbReference type="Gene3D" id="1.10.3470.10">
    <property type="entry name" value="ABC transporter involved in vitamin B12 uptake, BtuC"/>
    <property type="match status" value="1"/>
</dbReference>
<evidence type="ECO:0000256" key="4">
    <source>
        <dbReference type="ARBA" id="ARBA00022475"/>
    </source>
</evidence>
<evidence type="ECO:0000256" key="6">
    <source>
        <dbReference type="ARBA" id="ARBA00022989"/>
    </source>
</evidence>
<gene>
    <name evidence="9" type="ORF">LZC94_42330</name>
</gene>
<sequence length="337" mass="34314">MKSSDHRTAPGARALLTGFGLLVIAVAAAVSFGAESVSLARVVSEPESLDRTIVLSARLPRVLLGVVSGGGLAAVGVAFQTLLRNPLAEPFILGVSGGAAFGATLAILFGLTALSVLGASLIPLAALAGGLTATAMVYAVARRSQAPSATSILLAGVVVNAIASAAITFLKTLVSAAKAQELLFWLIGFLDVPSPTALVSLAVYVGIGATILLVDAGRLNLLALGDDPARHLGVDVRALERRTFFACSLVVGGIVSITGLIGFIGLMVPHALRRLFGPDVRVILPASLLAGGGTLVLCDLVSRVLFRFLHTEPPVGAVTALIGGPLFLLLLGKRLQT</sequence>
<comment type="subcellular location">
    <subcellularLocation>
        <location evidence="1">Cell membrane</location>
        <topology evidence="1">Multi-pass membrane protein</topology>
    </subcellularLocation>
</comment>
<evidence type="ECO:0000256" key="5">
    <source>
        <dbReference type="ARBA" id="ARBA00022692"/>
    </source>
</evidence>
<feature type="transmembrane region" description="Helical" evidence="8">
    <location>
        <begin position="152"/>
        <end position="174"/>
    </location>
</feature>
<keyword evidence="10" id="KW-1185">Reference proteome</keyword>
<accession>A0ABZ2LU58</accession>
<evidence type="ECO:0000313" key="9">
    <source>
        <dbReference type="EMBL" id="WXB14451.1"/>
    </source>
</evidence>
<keyword evidence="4" id="KW-1003">Cell membrane</keyword>
<feature type="transmembrane region" description="Helical" evidence="8">
    <location>
        <begin position="91"/>
        <end position="114"/>
    </location>
</feature>
<keyword evidence="5 8" id="KW-0812">Transmembrane</keyword>
<feature type="transmembrane region" description="Helical" evidence="8">
    <location>
        <begin position="194"/>
        <end position="214"/>
    </location>
</feature>
<evidence type="ECO:0000256" key="2">
    <source>
        <dbReference type="ARBA" id="ARBA00007935"/>
    </source>
</evidence>
<feature type="transmembrane region" description="Helical" evidence="8">
    <location>
        <begin position="57"/>
        <end position="79"/>
    </location>
</feature>
<evidence type="ECO:0000256" key="7">
    <source>
        <dbReference type="ARBA" id="ARBA00023136"/>
    </source>
</evidence>
<evidence type="ECO:0000313" key="10">
    <source>
        <dbReference type="Proteomes" id="UP001370348"/>
    </source>
</evidence>
<dbReference type="CDD" id="cd06550">
    <property type="entry name" value="TM_ABC_iron-siderophores_like"/>
    <property type="match status" value="1"/>
</dbReference>
<dbReference type="Pfam" id="PF01032">
    <property type="entry name" value="FecCD"/>
    <property type="match status" value="1"/>
</dbReference>
<dbReference type="InterPro" id="IPR000522">
    <property type="entry name" value="ABC_transptr_permease_BtuC"/>
</dbReference>
<dbReference type="RefSeq" id="WP_394824071.1">
    <property type="nucleotide sequence ID" value="NZ_CP089984.1"/>
</dbReference>
<organism evidence="9 10">
    <name type="scientific">Pendulispora albinea</name>
    <dbReference type="NCBI Taxonomy" id="2741071"/>
    <lineage>
        <taxon>Bacteria</taxon>
        <taxon>Pseudomonadati</taxon>
        <taxon>Myxococcota</taxon>
        <taxon>Myxococcia</taxon>
        <taxon>Myxococcales</taxon>
        <taxon>Sorangiineae</taxon>
        <taxon>Pendulisporaceae</taxon>
        <taxon>Pendulispora</taxon>
    </lineage>
</organism>
<keyword evidence="3" id="KW-0813">Transport</keyword>
<dbReference type="PANTHER" id="PTHR30472">
    <property type="entry name" value="FERRIC ENTEROBACTIN TRANSPORT SYSTEM PERMEASE PROTEIN"/>
    <property type="match status" value="1"/>
</dbReference>
<dbReference type="EMBL" id="CP089984">
    <property type="protein sequence ID" value="WXB14451.1"/>
    <property type="molecule type" value="Genomic_DNA"/>
</dbReference>
<keyword evidence="6 8" id="KW-1133">Transmembrane helix</keyword>
<dbReference type="SUPFAM" id="SSF81345">
    <property type="entry name" value="ABC transporter involved in vitamin B12 uptake, BtuC"/>
    <property type="match status" value="1"/>
</dbReference>
<feature type="transmembrane region" description="Helical" evidence="8">
    <location>
        <begin position="120"/>
        <end position="140"/>
    </location>
</feature>
<proteinExistence type="inferred from homology"/>
<dbReference type="Proteomes" id="UP001370348">
    <property type="component" value="Chromosome"/>
</dbReference>
<name>A0ABZ2LU58_9BACT</name>
<feature type="transmembrane region" description="Helical" evidence="8">
    <location>
        <begin position="244"/>
        <end position="268"/>
    </location>
</feature>
<comment type="similarity">
    <text evidence="2">Belongs to the binding-protein-dependent transport system permease family. FecCD subfamily.</text>
</comment>
<reference evidence="9 10" key="1">
    <citation type="submission" date="2021-12" db="EMBL/GenBank/DDBJ databases">
        <title>Discovery of the Pendulisporaceae a myxobacterial family with distinct sporulation behavior and unique specialized metabolism.</title>
        <authorList>
            <person name="Garcia R."/>
            <person name="Popoff A."/>
            <person name="Bader C.D."/>
            <person name="Loehr J."/>
            <person name="Walesch S."/>
            <person name="Walt C."/>
            <person name="Boldt J."/>
            <person name="Bunk B."/>
            <person name="Haeckl F.J.F.P.J."/>
            <person name="Gunesch A.P."/>
            <person name="Birkelbach J."/>
            <person name="Nuebel U."/>
            <person name="Pietschmann T."/>
            <person name="Bach T."/>
            <person name="Mueller R."/>
        </authorList>
    </citation>
    <scope>NUCLEOTIDE SEQUENCE [LARGE SCALE GENOMIC DNA]</scope>
    <source>
        <strain evidence="9 10">MSr11954</strain>
    </source>
</reference>
<evidence type="ECO:0000256" key="3">
    <source>
        <dbReference type="ARBA" id="ARBA00022448"/>
    </source>
</evidence>
<keyword evidence="7 8" id="KW-0472">Membrane</keyword>
<evidence type="ECO:0000256" key="1">
    <source>
        <dbReference type="ARBA" id="ARBA00004651"/>
    </source>
</evidence>
<feature type="transmembrane region" description="Helical" evidence="8">
    <location>
        <begin position="314"/>
        <end position="332"/>
    </location>
</feature>
<evidence type="ECO:0000256" key="8">
    <source>
        <dbReference type="SAM" id="Phobius"/>
    </source>
</evidence>
<protein>
    <submittedName>
        <fullName evidence="9">Iron ABC transporter permease</fullName>
    </submittedName>
</protein>